<dbReference type="CDD" id="cd10917">
    <property type="entry name" value="CE4_NodB_like_6s_7s"/>
    <property type="match status" value="1"/>
</dbReference>
<dbReference type="Pfam" id="PF01522">
    <property type="entry name" value="Polysacc_deac_1"/>
    <property type="match status" value="1"/>
</dbReference>
<dbReference type="PANTHER" id="PTHR10587:SF133">
    <property type="entry name" value="CHITIN DEACETYLASE 1-RELATED"/>
    <property type="match status" value="1"/>
</dbReference>
<evidence type="ECO:0000259" key="3">
    <source>
        <dbReference type="PROSITE" id="PS51677"/>
    </source>
</evidence>
<protein>
    <submittedName>
        <fullName evidence="4">Chitooligosaccharide deacetylase</fullName>
    </submittedName>
    <submittedName>
        <fullName evidence="5">Polysaccharide deacetylase family protein</fullName>
    </submittedName>
</protein>
<dbReference type="SMR" id="A0A0A6VCK5"/>
<dbReference type="Proteomes" id="UP000030588">
    <property type="component" value="Unassembled WGS sequence"/>
</dbReference>
<reference evidence="5 7" key="2">
    <citation type="submission" date="2020-02" db="EMBL/GenBank/DDBJ databases">
        <authorList>
            <person name="Feng H."/>
        </authorList>
    </citation>
    <scope>NUCLEOTIDE SEQUENCE [LARGE SCALE GENOMIC DNA]</scope>
    <source>
        <strain evidence="5 7">Gsoil 114</strain>
    </source>
</reference>
<dbReference type="SUPFAM" id="SSF88713">
    <property type="entry name" value="Glycoside hydrolase/deacetylase"/>
    <property type="match status" value="1"/>
</dbReference>
<dbReference type="Gene3D" id="3.20.20.370">
    <property type="entry name" value="Glycoside hydrolase/deacetylase"/>
    <property type="match status" value="1"/>
</dbReference>
<dbReference type="PROSITE" id="PS51677">
    <property type="entry name" value="NODB"/>
    <property type="match status" value="1"/>
</dbReference>
<dbReference type="GO" id="GO:0016810">
    <property type="term" value="F:hydrolase activity, acting on carbon-nitrogen (but not peptide) bonds"/>
    <property type="evidence" value="ECO:0007669"/>
    <property type="project" value="InterPro"/>
</dbReference>
<dbReference type="Proteomes" id="UP000476934">
    <property type="component" value="Unassembled WGS sequence"/>
</dbReference>
<proteinExistence type="predicted"/>
<dbReference type="GO" id="GO:0016020">
    <property type="term" value="C:membrane"/>
    <property type="evidence" value="ECO:0007669"/>
    <property type="project" value="TreeGrafter"/>
</dbReference>
<dbReference type="STRING" id="363870.NG54_16620"/>
<reference evidence="4 6" key="1">
    <citation type="submission" date="2014-10" db="EMBL/GenBank/DDBJ databases">
        <title>Draft genome of phytase producing Bacillus ginsengihumi strain M2.11.</title>
        <authorList>
            <person name="Toymentseva A."/>
            <person name="Boulygina E.A."/>
            <person name="Kazakov S.V."/>
            <person name="Kayumov I."/>
            <person name="Suleimanova A.D."/>
            <person name="Mardanova A.M."/>
            <person name="Maria S.N."/>
            <person name="Sergey M.Y."/>
            <person name="Sharipova M.R."/>
        </authorList>
    </citation>
    <scope>NUCLEOTIDE SEQUENCE [LARGE SCALE GENOMIC DNA]</scope>
    <source>
        <strain evidence="4 6">M2.11</strain>
    </source>
</reference>
<dbReference type="GO" id="GO:0046872">
    <property type="term" value="F:metal ion binding"/>
    <property type="evidence" value="ECO:0007669"/>
    <property type="project" value="UniProtKB-KW"/>
</dbReference>
<dbReference type="InterPro" id="IPR050248">
    <property type="entry name" value="Polysacc_deacetylase_ArnD"/>
</dbReference>
<name>A0A0A6VCK5_9BACI</name>
<feature type="domain" description="NodB homology" evidence="3">
    <location>
        <begin position="47"/>
        <end position="229"/>
    </location>
</feature>
<dbReference type="PANTHER" id="PTHR10587">
    <property type="entry name" value="GLYCOSYL TRANSFERASE-RELATED"/>
    <property type="match status" value="1"/>
</dbReference>
<evidence type="ECO:0000313" key="5">
    <source>
        <dbReference type="EMBL" id="NEY19527.1"/>
    </source>
</evidence>
<dbReference type="RefSeq" id="WP_025730091.1">
    <property type="nucleotide sequence ID" value="NZ_JAAIWK010000006.1"/>
</dbReference>
<dbReference type="OrthoDB" id="9812065at2"/>
<reference evidence="5 7" key="3">
    <citation type="submission" date="2020-03" db="EMBL/GenBank/DDBJ databases">
        <title>Bacillus aquiflavi sp. nov., isolated from yellow water of strong flavor Chinese baijiu in Yibin region of China.</title>
        <authorList>
            <person name="Xie J."/>
        </authorList>
    </citation>
    <scope>NUCLEOTIDE SEQUENCE [LARGE SCALE GENOMIC DNA]</scope>
    <source>
        <strain evidence="5 7">Gsoil 114</strain>
    </source>
</reference>
<keyword evidence="7" id="KW-1185">Reference proteome</keyword>
<evidence type="ECO:0000313" key="4">
    <source>
        <dbReference type="EMBL" id="KHD84269.1"/>
    </source>
</evidence>
<dbReference type="InterPro" id="IPR011330">
    <property type="entry name" value="Glyco_hydro/deAcase_b/a-brl"/>
</dbReference>
<accession>A0A0A6VCK5</accession>
<dbReference type="InterPro" id="IPR002509">
    <property type="entry name" value="NODB_dom"/>
</dbReference>
<comment type="caution">
    <text evidence="4">The sequence shown here is derived from an EMBL/GenBank/DDBJ whole genome shotgun (WGS) entry which is preliminary data.</text>
</comment>
<evidence type="ECO:0000313" key="6">
    <source>
        <dbReference type="Proteomes" id="UP000030588"/>
    </source>
</evidence>
<dbReference type="AlphaFoldDB" id="A0A0A6VCK5"/>
<organism evidence="4 6">
    <name type="scientific">Heyndrickxia ginsengihumi</name>
    <dbReference type="NCBI Taxonomy" id="363870"/>
    <lineage>
        <taxon>Bacteria</taxon>
        <taxon>Bacillati</taxon>
        <taxon>Bacillota</taxon>
        <taxon>Bacilli</taxon>
        <taxon>Bacillales</taxon>
        <taxon>Bacillaceae</taxon>
        <taxon>Heyndrickxia</taxon>
    </lineage>
</organism>
<gene>
    <name evidence="5" type="ORF">G4D61_06035</name>
    <name evidence="4" type="ORF">NG54_16620</name>
</gene>
<evidence type="ECO:0000256" key="1">
    <source>
        <dbReference type="ARBA" id="ARBA00022723"/>
    </source>
</evidence>
<dbReference type="GO" id="GO:0005975">
    <property type="term" value="P:carbohydrate metabolic process"/>
    <property type="evidence" value="ECO:0007669"/>
    <property type="project" value="InterPro"/>
</dbReference>
<keyword evidence="1" id="KW-0479">Metal-binding</keyword>
<evidence type="ECO:0000256" key="2">
    <source>
        <dbReference type="ARBA" id="ARBA00022801"/>
    </source>
</evidence>
<evidence type="ECO:0000313" key="7">
    <source>
        <dbReference type="Proteomes" id="UP000476934"/>
    </source>
</evidence>
<dbReference type="EMBL" id="JRUN01000076">
    <property type="protein sequence ID" value="KHD84269.1"/>
    <property type="molecule type" value="Genomic_DNA"/>
</dbReference>
<keyword evidence="2" id="KW-0378">Hydrolase</keyword>
<dbReference type="EMBL" id="JAAIWK010000006">
    <property type="protein sequence ID" value="NEY19527.1"/>
    <property type="molecule type" value="Genomic_DNA"/>
</dbReference>
<sequence length="254" mass="29091">MKLRFVLFSIILLSLFSYHTTIYASAKSRFDFERTGHAFWDVKTKEKMVALTFDDGPNPVYTPQILNVLAKYHAKATFFVIGAHVVKYPYLIEREIKEGHEIGNHTFQHSYNLNMNEKFLKSELNQTSDAVQSITGVRPALFRPVGGYYNDLIVNTAIKNHYQVVIWSWHQDTRDWSRPGADKIASNVLSTVAPGNIILMHDSGGDRQQTVQALEKILKVFAKEGYECVTVSEMLSRSKMIKSTPTPFQLFPYY</sequence>